<protein>
    <submittedName>
        <fullName evidence="2">Sulfotransferase</fullName>
    </submittedName>
</protein>
<accession>A0A964BMK8</accession>
<dbReference type="RefSeq" id="WP_229639167.1">
    <property type="nucleotide sequence ID" value="NZ_JADWDC010000006.1"/>
</dbReference>
<evidence type="ECO:0000313" key="2">
    <source>
        <dbReference type="EMBL" id="MCC0176133.1"/>
    </source>
</evidence>
<dbReference type="EMBL" id="JADWDC010000006">
    <property type="protein sequence ID" value="MCC0176133.1"/>
    <property type="molecule type" value="Genomic_DNA"/>
</dbReference>
<dbReference type="AlphaFoldDB" id="A0A964BMK8"/>
<sequence length="329" mass="38208">MTNTLQHQSAIIIAGMHRSGTSLTASLLQNAGIDIGDRLMDANTGNIKGHFEDLDFVEFHQNVLQSQGISIAGWTEQDSIEVQQQYLTIAQNLISARKNKDIWGWKDPRTTLFLNFWSELIPDAKYIFVYRSPWEVVDSLFRRGDVIFRKNPNFAVKQWCIYNQAILDFYQRKPEQCLLLDITGIIRHPELIVNSIEQKWKLKLRSPESIYEPSLFTVDDKKHYRQALIVKFFPQAIDLYDRLQEQNDGDNSVHPEALAVDSTCKSWILQDWIDFQQTSTQKQQTETHLTQTQQQLQSKDAELIQIQQQLQSKDAELIQIQQQLQSKDA</sequence>
<comment type="caution">
    <text evidence="2">The sequence shown here is derived from an EMBL/GenBank/DDBJ whole genome shotgun (WGS) entry which is preliminary data.</text>
</comment>
<name>A0A964BMK8_9CYAN</name>
<dbReference type="InterPro" id="IPR027417">
    <property type="entry name" value="P-loop_NTPase"/>
</dbReference>
<feature type="non-terminal residue" evidence="2">
    <location>
        <position position="329"/>
    </location>
</feature>
<dbReference type="Pfam" id="PF13469">
    <property type="entry name" value="Sulfotransfer_3"/>
    <property type="match status" value="1"/>
</dbReference>
<dbReference type="SUPFAM" id="SSF52540">
    <property type="entry name" value="P-loop containing nucleoside triphosphate hydrolases"/>
    <property type="match status" value="1"/>
</dbReference>
<organism evidence="2 3">
    <name type="scientific">Waterburya agarophytonicola KI4</name>
    <dbReference type="NCBI Taxonomy" id="2874699"/>
    <lineage>
        <taxon>Bacteria</taxon>
        <taxon>Bacillati</taxon>
        <taxon>Cyanobacteriota</taxon>
        <taxon>Cyanophyceae</taxon>
        <taxon>Pleurocapsales</taxon>
        <taxon>Hyellaceae</taxon>
        <taxon>Waterburya</taxon>
        <taxon>Waterburya agarophytonicola</taxon>
    </lineage>
</organism>
<dbReference type="Gene3D" id="3.40.50.300">
    <property type="entry name" value="P-loop containing nucleotide triphosphate hydrolases"/>
    <property type="match status" value="1"/>
</dbReference>
<keyword evidence="3" id="KW-1185">Reference proteome</keyword>
<dbReference type="Proteomes" id="UP000729733">
    <property type="component" value="Unassembled WGS sequence"/>
</dbReference>
<keyword evidence="1" id="KW-0175">Coiled coil</keyword>
<proteinExistence type="predicted"/>
<evidence type="ECO:0000256" key="1">
    <source>
        <dbReference type="SAM" id="Coils"/>
    </source>
</evidence>
<reference evidence="2" key="1">
    <citation type="journal article" date="2021" name="Antonie Van Leeuwenhoek">
        <title>Draft genome and description of Waterburya agarophytonicola gen. nov. sp. nov. (Pleurocapsales, Cyanobacteria): a seaweed symbiont.</title>
        <authorList>
            <person name="Bonthond G."/>
            <person name="Shalygin S."/>
            <person name="Bayer T."/>
            <person name="Weinberger F."/>
        </authorList>
    </citation>
    <scope>NUCLEOTIDE SEQUENCE</scope>
    <source>
        <strain evidence="2">KI4</strain>
    </source>
</reference>
<feature type="coiled-coil region" evidence="1">
    <location>
        <begin position="289"/>
        <end position="323"/>
    </location>
</feature>
<evidence type="ECO:0000313" key="3">
    <source>
        <dbReference type="Proteomes" id="UP000729733"/>
    </source>
</evidence>
<gene>
    <name evidence="2" type="ORF">I4641_03950</name>
</gene>